<dbReference type="InterPro" id="IPR023779">
    <property type="entry name" value="Chromodomain_CS"/>
</dbReference>
<feature type="compositionally biased region" description="Basic and acidic residues" evidence="4">
    <location>
        <begin position="84"/>
        <end position="94"/>
    </location>
</feature>
<dbReference type="CDD" id="cd00024">
    <property type="entry name" value="CD_CSD"/>
    <property type="match status" value="1"/>
</dbReference>
<dbReference type="PROSITE" id="PS50013">
    <property type="entry name" value="CHROMO_2"/>
    <property type="match status" value="1"/>
</dbReference>
<reference evidence="7" key="1">
    <citation type="journal article" date="2020" name="Stud. Mycol.">
        <title>101 Dothideomycetes genomes: A test case for predicting lifestyles and emergence of pathogens.</title>
        <authorList>
            <person name="Haridas S."/>
            <person name="Albert R."/>
            <person name="Binder M."/>
            <person name="Bloem J."/>
            <person name="LaButti K."/>
            <person name="Salamov A."/>
            <person name="Andreopoulos B."/>
            <person name="Baker S."/>
            <person name="Barry K."/>
            <person name="Bills G."/>
            <person name="Bluhm B."/>
            <person name="Cannon C."/>
            <person name="Castanera R."/>
            <person name="Culley D."/>
            <person name="Daum C."/>
            <person name="Ezra D."/>
            <person name="Gonzalez J."/>
            <person name="Henrissat B."/>
            <person name="Kuo A."/>
            <person name="Liang C."/>
            <person name="Lipzen A."/>
            <person name="Lutzoni F."/>
            <person name="Magnuson J."/>
            <person name="Mondo S."/>
            <person name="Nolan M."/>
            <person name="Ohm R."/>
            <person name="Pangilinan J."/>
            <person name="Park H.-J."/>
            <person name="Ramirez L."/>
            <person name="Alfaro M."/>
            <person name="Sun H."/>
            <person name="Tritt A."/>
            <person name="Yoshinaga Y."/>
            <person name="Zwiers L.-H."/>
            <person name="Turgeon B."/>
            <person name="Goodwin S."/>
            <person name="Spatafora J."/>
            <person name="Crous P."/>
            <person name="Grigoriev I."/>
        </authorList>
    </citation>
    <scope>NUCLEOTIDE SEQUENCE [LARGE SCALE GENOMIC DNA]</scope>
    <source>
        <strain evidence="7">CBS 304.66</strain>
    </source>
</reference>
<evidence type="ECO:0000256" key="3">
    <source>
        <dbReference type="ARBA" id="ARBA00023242"/>
    </source>
</evidence>
<evidence type="ECO:0000313" key="6">
    <source>
        <dbReference type="EMBL" id="KAF2263104.1"/>
    </source>
</evidence>
<evidence type="ECO:0000256" key="1">
    <source>
        <dbReference type="ARBA" id="ARBA00004123"/>
    </source>
</evidence>
<evidence type="ECO:0000256" key="4">
    <source>
        <dbReference type="SAM" id="MobiDB-lite"/>
    </source>
</evidence>
<keyword evidence="7" id="KW-1185">Reference proteome</keyword>
<protein>
    <recommendedName>
        <fullName evidence="5">Chromo domain-containing protein</fullName>
    </recommendedName>
</protein>
<dbReference type="PANTHER" id="PTHR22812">
    <property type="entry name" value="CHROMOBOX PROTEIN"/>
    <property type="match status" value="1"/>
</dbReference>
<name>A0A9P4KBN1_9PLEO</name>
<dbReference type="GO" id="GO:0000792">
    <property type="term" value="C:heterochromatin"/>
    <property type="evidence" value="ECO:0007669"/>
    <property type="project" value="UniProtKB-ARBA"/>
</dbReference>
<evidence type="ECO:0000256" key="2">
    <source>
        <dbReference type="ARBA" id="ARBA00011353"/>
    </source>
</evidence>
<dbReference type="InterPro" id="IPR008251">
    <property type="entry name" value="Chromo_shadow_dom"/>
</dbReference>
<dbReference type="Gene3D" id="2.40.50.40">
    <property type="match status" value="2"/>
</dbReference>
<dbReference type="GO" id="GO:0005634">
    <property type="term" value="C:nucleus"/>
    <property type="evidence" value="ECO:0007669"/>
    <property type="project" value="UniProtKB-SubCell"/>
</dbReference>
<keyword evidence="3" id="KW-0539">Nucleus</keyword>
<feature type="region of interest" description="Disordered" evidence="4">
    <location>
        <begin position="55"/>
        <end position="103"/>
    </location>
</feature>
<proteinExistence type="predicted"/>
<dbReference type="AlphaFoldDB" id="A0A9P4KBN1"/>
<dbReference type="Pfam" id="PF00385">
    <property type="entry name" value="Chromo"/>
    <property type="match status" value="1"/>
</dbReference>
<sequence>MSYGNLTAKSASSLGQGEILYEVKWQGYEARKDRTWEPEDNLSGALEILHEYWDSIGGRPNPKTRKRKGRKSAAEPETSTPVNDAKRARKEKEWSPPPGSWEHDVAYVDTVEESIDSKTGNPTRYAYLVWNNRRKTQHPLVHVNQKCPQKMLAYYESHL</sequence>
<evidence type="ECO:0000313" key="7">
    <source>
        <dbReference type="Proteomes" id="UP000800093"/>
    </source>
</evidence>
<dbReference type="Pfam" id="PF01393">
    <property type="entry name" value="Chromo_shadow"/>
    <property type="match status" value="1"/>
</dbReference>
<dbReference type="InterPro" id="IPR016197">
    <property type="entry name" value="Chromo-like_dom_sf"/>
</dbReference>
<comment type="caution">
    <text evidence="6">The sequence shown here is derived from an EMBL/GenBank/DDBJ whole genome shotgun (WGS) entry which is preliminary data.</text>
</comment>
<dbReference type="InterPro" id="IPR023780">
    <property type="entry name" value="Chromo_domain"/>
</dbReference>
<comment type="subunit">
    <text evidence="2">Component of the NuA4 histone acetyltransferase complex.</text>
</comment>
<dbReference type="OrthoDB" id="433924at2759"/>
<evidence type="ECO:0000259" key="5">
    <source>
        <dbReference type="PROSITE" id="PS50013"/>
    </source>
</evidence>
<dbReference type="GO" id="GO:0006338">
    <property type="term" value="P:chromatin remodeling"/>
    <property type="evidence" value="ECO:0007669"/>
    <property type="project" value="UniProtKB-ARBA"/>
</dbReference>
<organism evidence="6 7">
    <name type="scientific">Lojkania enalia</name>
    <dbReference type="NCBI Taxonomy" id="147567"/>
    <lineage>
        <taxon>Eukaryota</taxon>
        <taxon>Fungi</taxon>
        <taxon>Dikarya</taxon>
        <taxon>Ascomycota</taxon>
        <taxon>Pezizomycotina</taxon>
        <taxon>Dothideomycetes</taxon>
        <taxon>Pleosporomycetidae</taxon>
        <taxon>Pleosporales</taxon>
        <taxon>Pleosporales incertae sedis</taxon>
        <taxon>Lojkania</taxon>
    </lineage>
</organism>
<dbReference type="Proteomes" id="UP000800093">
    <property type="component" value="Unassembled WGS sequence"/>
</dbReference>
<gene>
    <name evidence="6" type="ORF">CC78DRAFT_466513</name>
</gene>
<dbReference type="SUPFAM" id="SSF54160">
    <property type="entry name" value="Chromo domain-like"/>
    <property type="match status" value="2"/>
</dbReference>
<dbReference type="InterPro" id="IPR051219">
    <property type="entry name" value="Heterochromatin_chromo-domain"/>
</dbReference>
<dbReference type="InterPro" id="IPR000953">
    <property type="entry name" value="Chromo/chromo_shadow_dom"/>
</dbReference>
<feature type="domain" description="Chromo" evidence="5">
    <location>
        <begin position="1"/>
        <end position="64"/>
    </location>
</feature>
<comment type="subcellular location">
    <subcellularLocation>
        <location evidence="1">Nucleus</location>
    </subcellularLocation>
</comment>
<feature type="compositionally biased region" description="Basic residues" evidence="4">
    <location>
        <begin position="62"/>
        <end position="71"/>
    </location>
</feature>
<dbReference type="EMBL" id="ML986631">
    <property type="protein sequence ID" value="KAF2263104.1"/>
    <property type="molecule type" value="Genomic_DNA"/>
</dbReference>
<accession>A0A9P4KBN1</accession>
<dbReference type="PROSITE" id="PS00598">
    <property type="entry name" value="CHROMO_1"/>
    <property type="match status" value="1"/>
</dbReference>